<evidence type="ECO:0000313" key="1">
    <source>
        <dbReference type="EMBL" id="GAX58833.1"/>
    </source>
</evidence>
<reference evidence="2" key="1">
    <citation type="submission" date="2017-05" db="EMBL/GenBank/DDBJ databases">
        <title>Streptomyces olivochromogenes NBRC 3561 whole genome shotgun sequence.</title>
        <authorList>
            <person name="Dohra H."/>
            <person name="Kodani S."/>
        </authorList>
    </citation>
    <scope>NUCLEOTIDE SEQUENCE [LARGE SCALE GENOMIC DNA]</scope>
    <source>
        <strain evidence="2">NBRC 3561</strain>
    </source>
</reference>
<sequence length="62" mass="6956">MIAGMTLDWSRLKHAYGSASDLPRLFDEIGDPEPADVVWEELWASLYRQGSVYEAGLPPCPF</sequence>
<gene>
    <name evidence="1" type="ORF">SO3561_10408</name>
</gene>
<dbReference type="AlphaFoldDB" id="A0A286PH04"/>
<protein>
    <submittedName>
        <fullName evidence="1">Uncharacterized protein</fullName>
    </submittedName>
</protein>
<dbReference type="EMBL" id="BDQI01000067">
    <property type="protein sequence ID" value="GAX58833.1"/>
    <property type="molecule type" value="Genomic_DNA"/>
</dbReference>
<keyword evidence="2" id="KW-1185">Reference proteome</keyword>
<dbReference type="Proteomes" id="UP000217446">
    <property type="component" value="Unassembled WGS sequence"/>
</dbReference>
<proteinExistence type="predicted"/>
<accession>A0A286PH04</accession>
<organism evidence="1 2">
    <name type="scientific">Streptomyces olivochromogenes</name>
    <dbReference type="NCBI Taxonomy" id="1963"/>
    <lineage>
        <taxon>Bacteria</taxon>
        <taxon>Bacillati</taxon>
        <taxon>Actinomycetota</taxon>
        <taxon>Actinomycetes</taxon>
        <taxon>Kitasatosporales</taxon>
        <taxon>Streptomycetaceae</taxon>
        <taxon>Streptomyces</taxon>
    </lineage>
</organism>
<name>A0A286PH04_STROL</name>
<evidence type="ECO:0000313" key="2">
    <source>
        <dbReference type="Proteomes" id="UP000217446"/>
    </source>
</evidence>
<comment type="caution">
    <text evidence="1">The sequence shown here is derived from an EMBL/GenBank/DDBJ whole genome shotgun (WGS) entry which is preliminary data.</text>
</comment>